<keyword evidence="1" id="KW-0472">Membrane</keyword>
<gene>
    <name evidence="2" type="ORF">MM415A00492_0013</name>
</gene>
<keyword evidence="1" id="KW-1133">Transmembrane helix</keyword>
<keyword evidence="1" id="KW-0812">Transmembrane</keyword>
<dbReference type="AlphaFoldDB" id="A0A6M3KIG6"/>
<evidence type="ECO:0000256" key="1">
    <source>
        <dbReference type="SAM" id="Phobius"/>
    </source>
</evidence>
<feature type="transmembrane region" description="Helical" evidence="1">
    <location>
        <begin position="20"/>
        <end position="40"/>
    </location>
</feature>
<proteinExistence type="predicted"/>
<name>A0A6M3KIG6_9ZZZZ</name>
<organism evidence="2">
    <name type="scientific">viral metagenome</name>
    <dbReference type="NCBI Taxonomy" id="1070528"/>
    <lineage>
        <taxon>unclassified sequences</taxon>
        <taxon>metagenomes</taxon>
        <taxon>organismal metagenomes</taxon>
    </lineage>
</organism>
<reference evidence="2" key="1">
    <citation type="submission" date="2020-03" db="EMBL/GenBank/DDBJ databases">
        <title>The deep terrestrial virosphere.</title>
        <authorList>
            <person name="Holmfeldt K."/>
            <person name="Nilsson E."/>
            <person name="Simone D."/>
            <person name="Lopez-Fernandez M."/>
            <person name="Wu X."/>
            <person name="de Brujin I."/>
            <person name="Lundin D."/>
            <person name="Andersson A."/>
            <person name="Bertilsson S."/>
            <person name="Dopson M."/>
        </authorList>
    </citation>
    <scope>NUCLEOTIDE SEQUENCE</scope>
    <source>
        <strain evidence="2">MM415A00492</strain>
    </source>
</reference>
<dbReference type="EMBL" id="MT142470">
    <property type="protein sequence ID" value="QJA81803.1"/>
    <property type="molecule type" value="Genomic_DNA"/>
</dbReference>
<sequence>MNKFIRKIFYDRYSSIRFGWVVSSILVGVLLFAYSTGMVANKLSVPAEMAKIEQLRQDIQKPNHGDLESLINTAVKINMEIKEAQYYNTQWWSCLVIPNEWDSVKLIEIPNKSEIK</sequence>
<protein>
    <submittedName>
        <fullName evidence="2">Uncharacterized protein</fullName>
    </submittedName>
</protein>
<accession>A0A6M3KIG6</accession>
<evidence type="ECO:0000313" key="2">
    <source>
        <dbReference type="EMBL" id="QJA81803.1"/>
    </source>
</evidence>